<dbReference type="EMBL" id="CP001071">
    <property type="protein sequence ID" value="ACD05173.1"/>
    <property type="molecule type" value="Genomic_DNA"/>
</dbReference>
<protein>
    <submittedName>
        <fullName evidence="2">Uncharacterized protein</fullName>
    </submittedName>
</protein>
<dbReference type="RefSeq" id="WP_012420388.1">
    <property type="nucleotide sequence ID" value="NC_010655.1"/>
</dbReference>
<feature type="region of interest" description="Disordered" evidence="1">
    <location>
        <begin position="79"/>
        <end position="102"/>
    </location>
</feature>
<evidence type="ECO:0000256" key="1">
    <source>
        <dbReference type="SAM" id="MobiDB-lite"/>
    </source>
</evidence>
<name>B2UKQ0_AKKM8</name>
<keyword evidence="3" id="KW-1185">Reference proteome</keyword>
<reference evidence="3" key="1">
    <citation type="journal article" date="2011" name="PLoS ONE">
        <title>The genome of Akkermansia muciniphila, a dedicated intestinal mucin degrader, and its use in exploring intestinal metagenomes.</title>
        <authorList>
            <person name="van Passel M.W."/>
            <person name="Kant R."/>
            <person name="Zoetendal E.G."/>
            <person name="Plugge C.M."/>
            <person name="Derrien M."/>
            <person name="Malfatti S.A."/>
            <person name="Chain P.S."/>
            <person name="Woyke T."/>
            <person name="Palva A."/>
            <person name="de Vos W.M."/>
            <person name="Smidt H."/>
        </authorList>
    </citation>
    <scope>NUCLEOTIDE SEQUENCE [LARGE SCALE GENOMIC DNA]</scope>
    <source>
        <strain evidence="3">ATCC BAA-835 / DSM 22959 / JCM 33894 / BCRC 81048 / CCUG 64013 / CIP 107961 / Muc</strain>
    </source>
</reference>
<gene>
    <name evidence="2" type="ordered locus">Amuc_1349</name>
</gene>
<organism evidence="2 3">
    <name type="scientific">Akkermansia muciniphila (strain ATCC BAA-835 / DSM 22959 / JCM 33894 / BCRC 81048 / CCUG 64013 / CIP 107961 / Muc)</name>
    <dbReference type="NCBI Taxonomy" id="349741"/>
    <lineage>
        <taxon>Bacteria</taxon>
        <taxon>Pseudomonadati</taxon>
        <taxon>Verrucomicrobiota</taxon>
        <taxon>Verrucomicrobiia</taxon>
        <taxon>Verrucomicrobiales</taxon>
        <taxon>Akkermansiaceae</taxon>
        <taxon>Akkermansia</taxon>
    </lineage>
</organism>
<accession>B2UKQ0</accession>
<dbReference type="Proteomes" id="UP000001031">
    <property type="component" value="Chromosome"/>
</dbReference>
<evidence type="ECO:0000313" key="3">
    <source>
        <dbReference type="Proteomes" id="UP000001031"/>
    </source>
</evidence>
<dbReference type="STRING" id="349741.Amuc_1349"/>
<feature type="compositionally biased region" description="Acidic residues" evidence="1">
    <location>
        <begin position="83"/>
        <end position="100"/>
    </location>
</feature>
<dbReference type="BioCyc" id="AMUC349741:G1GBX-1435-MONOMER"/>
<proteinExistence type="predicted"/>
<evidence type="ECO:0000313" key="2">
    <source>
        <dbReference type="EMBL" id="ACD05173.1"/>
    </source>
</evidence>
<dbReference type="HOGENOM" id="CLU_1072136_0_0_0"/>
<sequence>MNKDIKHTGGYGWQGDFEASMSDDGSWSASVSYVAPPGEKFTPSYSLHCHVPGFTDLTLSGYQHSRMADLWKTSCTFKKDAPQEDEEPDDPEPGDPDTWDFDPKDTKTTWEFTAGVASKSIFDHPDFKSMFQDNPDLKKAYEAIMSGRVDIESLKIDSRLKRKDPYDFGLGGVKYSQELSDLFNKIINKGITDYYTRSCSYSITTTEGKGPDAALQSLISAGGGNFVKMGEDKNTYGRNMETTQSFSQILEEGILIIGS</sequence>
<dbReference type="KEGG" id="amu:Amuc_1349"/>
<dbReference type="PaxDb" id="349741-Amuc_1349"/>
<dbReference type="OrthoDB" id="9887047at2"/>
<dbReference type="AlphaFoldDB" id="B2UKQ0"/>